<dbReference type="RefSeq" id="WP_096527523.1">
    <property type="nucleotide sequence ID" value="NZ_AP014836.1"/>
</dbReference>
<dbReference type="AlphaFoldDB" id="A0A1Q2SPL3"/>
<keyword evidence="4" id="KW-1133">Transmembrane helix</keyword>
<sequence length="306" mass="34925">MSKNFGVLASLFVVLLVIGLQSIFFVDERERVLLLWLGKIERSDFEPGLHFKAPFFNSVRKFDGRTLSLDVDPERYLTVEKKNVIVDSFVMWRISDVAQYYRSMTGDESRAAVRLSQIIKDGLRSEFGRRSIQEVISGERSLIMETMARRANDQAKEFGITIADVRIKRIDLPADVSSSVYDRMEAERERVAAELRSQGVETAEKIRSGADRQRVIILANAQKESETIRGAGDAIATKIYADTFNQDSKFYALYRSLEAYRNIFSQEGQDLLLLEPKGDFFRFFNNINSDSMPKPESITIQSKGLE</sequence>
<protein>
    <recommendedName>
        <fullName evidence="6">Protein HflC</fullName>
    </recommendedName>
</protein>
<dbReference type="PRINTS" id="PR00721">
    <property type="entry name" value="STOMATIN"/>
</dbReference>
<evidence type="ECO:0000256" key="2">
    <source>
        <dbReference type="ARBA" id="ARBA00007862"/>
    </source>
</evidence>
<evidence type="ECO:0000256" key="3">
    <source>
        <dbReference type="ARBA" id="ARBA00022692"/>
    </source>
</evidence>
<dbReference type="InterPro" id="IPR001972">
    <property type="entry name" value="Stomatin_HflK_fam"/>
</dbReference>
<keyword evidence="3" id="KW-0812">Transmembrane</keyword>
<dbReference type="OrthoDB" id="9812991at2"/>
<accession>A0A1Q2SPL3</accession>
<dbReference type="InterPro" id="IPR001107">
    <property type="entry name" value="Band_7"/>
</dbReference>
<dbReference type="PANTHER" id="PTHR42911:SF1">
    <property type="entry name" value="MODULATOR OF FTSH PROTEASE HFLC"/>
    <property type="match status" value="1"/>
</dbReference>
<evidence type="ECO:0000256" key="1">
    <source>
        <dbReference type="ARBA" id="ARBA00004167"/>
    </source>
</evidence>
<dbReference type="Gene3D" id="3.30.479.30">
    <property type="entry name" value="Band 7 domain"/>
    <property type="match status" value="1"/>
</dbReference>
<feature type="domain" description="Band 7" evidence="7">
    <location>
        <begin position="21"/>
        <end position="184"/>
    </location>
</feature>
<dbReference type="InterPro" id="IPR010200">
    <property type="entry name" value="HflC"/>
</dbReference>
<evidence type="ECO:0000256" key="4">
    <source>
        <dbReference type="ARBA" id="ARBA00022989"/>
    </source>
</evidence>
<comment type="subcellular location">
    <subcellularLocation>
        <location evidence="1">Membrane</location>
        <topology evidence="1">Single-pass membrane protein</topology>
    </subcellularLocation>
</comment>
<evidence type="ECO:0000256" key="6">
    <source>
        <dbReference type="PIRNR" id="PIRNR005651"/>
    </source>
</evidence>
<evidence type="ECO:0000313" key="8">
    <source>
        <dbReference type="EMBL" id="BAW81043.1"/>
    </source>
</evidence>
<keyword evidence="5" id="KW-0472">Membrane</keyword>
<evidence type="ECO:0000259" key="7">
    <source>
        <dbReference type="SMART" id="SM00244"/>
    </source>
</evidence>
<dbReference type="Proteomes" id="UP000243679">
    <property type="component" value="Chromosome"/>
</dbReference>
<dbReference type="SUPFAM" id="SSF117892">
    <property type="entry name" value="Band 7/SPFH domain"/>
    <property type="match status" value="1"/>
</dbReference>
<dbReference type="GO" id="GO:0016020">
    <property type="term" value="C:membrane"/>
    <property type="evidence" value="ECO:0007669"/>
    <property type="project" value="UniProtKB-SubCell"/>
</dbReference>
<evidence type="ECO:0000313" key="9">
    <source>
        <dbReference type="Proteomes" id="UP000243679"/>
    </source>
</evidence>
<dbReference type="InterPro" id="IPR036013">
    <property type="entry name" value="Band_7/SPFH_dom_sf"/>
</dbReference>
<name>A0A1Q2SPL3_9GAMM</name>
<dbReference type="CDD" id="cd03405">
    <property type="entry name" value="SPFH_HflC"/>
    <property type="match status" value="1"/>
</dbReference>
<proteinExistence type="inferred from homology"/>
<reference evidence="8 9" key="1">
    <citation type="journal article" date="2017" name="ISME J.">
        <title>An acid-tolerant ammonia-oxidizing ?-proteobacterium from soil.</title>
        <authorList>
            <person name="Hayatsu M."/>
            <person name="Tago K."/>
            <person name="Uchiyama I."/>
            <person name="Toyoda A."/>
            <person name="Wang Y."/>
            <person name="Shimomura Y."/>
            <person name="Okubo T."/>
            <person name="Kurisu F."/>
            <person name="Hirono Y."/>
            <person name="Nonaka K."/>
            <person name="Akiyama H."/>
            <person name="Itoh T."/>
            <person name="Takami H."/>
        </authorList>
    </citation>
    <scope>NUCLEOTIDE SEQUENCE [LARGE SCALE GENOMIC DNA]</scope>
    <source>
        <strain evidence="8 9">TAO100</strain>
    </source>
</reference>
<dbReference type="EMBL" id="AP014836">
    <property type="protein sequence ID" value="BAW81043.1"/>
    <property type="molecule type" value="Genomic_DNA"/>
</dbReference>
<dbReference type="PANTHER" id="PTHR42911">
    <property type="entry name" value="MODULATOR OF FTSH PROTEASE HFLC"/>
    <property type="match status" value="1"/>
</dbReference>
<keyword evidence="9" id="KW-1185">Reference proteome</keyword>
<dbReference type="PIRSF" id="PIRSF005651">
    <property type="entry name" value="HflC"/>
    <property type="match status" value="1"/>
</dbReference>
<comment type="similarity">
    <text evidence="2 6">Belongs to the band 7/mec-2 family. HflC subfamily.</text>
</comment>
<dbReference type="SMART" id="SM00244">
    <property type="entry name" value="PHB"/>
    <property type="match status" value="1"/>
</dbReference>
<evidence type="ECO:0000256" key="5">
    <source>
        <dbReference type="ARBA" id="ARBA00023136"/>
    </source>
</evidence>
<organism evidence="8 9">
    <name type="scientific">Candidatus Nitrosoglobus terrae</name>
    <dbReference type="NCBI Taxonomy" id="1630141"/>
    <lineage>
        <taxon>Bacteria</taxon>
        <taxon>Pseudomonadati</taxon>
        <taxon>Pseudomonadota</taxon>
        <taxon>Gammaproteobacteria</taxon>
        <taxon>Chromatiales</taxon>
        <taxon>Chromatiaceae</taxon>
        <taxon>Candidatus Nitrosoglobus</taxon>
    </lineage>
</organism>
<dbReference type="Pfam" id="PF01145">
    <property type="entry name" value="Band_7"/>
    <property type="match status" value="1"/>
</dbReference>
<dbReference type="NCBIfam" id="TIGR01932">
    <property type="entry name" value="hflC"/>
    <property type="match status" value="1"/>
</dbReference>
<gene>
    <name evidence="8" type="ORF">TAO_1673</name>
</gene>
<comment type="function">
    <text evidence="6">HflC and HflK could regulate a protease.</text>
</comment>
<dbReference type="KEGG" id="ntt:TAO_1673"/>